<name>A0A6A4W501_AMPAM</name>
<dbReference type="Pfam" id="PF15279">
    <property type="entry name" value="SOBP"/>
    <property type="match status" value="1"/>
</dbReference>
<dbReference type="Proteomes" id="UP000440578">
    <property type="component" value="Unassembled WGS sequence"/>
</dbReference>
<dbReference type="InterPro" id="IPR026092">
    <property type="entry name" value="RAI2/SOBP"/>
</dbReference>
<dbReference type="GO" id="GO:0048513">
    <property type="term" value="P:animal organ development"/>
    <property type="evidence" value="ECO:0007669"/>
    <property type="project" value="TreeGrafter"/>
</dbReference>
<evidence type="ECO:0000313" key="2">
    <source>
        <dbReference type="EMBL" id="KAF0302947.1"/>
    </source>
</evidence>
<evidence type="ECO:0000313" key="3">
    <source>
        <dbReference type="Proteomes" id="UP000440578"/>
    </source>
</evidence>
<gene>
    <name evidence="2" type="primary">Sobp_0</name>
    <name evidence="2" type="ORF">FJT64_025006</name>
</gene>
<accession>A0A6A4W501</accession>
<dbReference type="AlphaFoldDB" id="A0A6A4W501"/>
<dbReference type="GO" id="GO:0008270">
    <property type="term" value="F:zinc ion binding"/>
    <property type="evidence" value="ECO:0007669"/>
    <property type="project" value="InterPro"/>
</dbReference>
<comment type="caution">
    <text evidence="2">The sequence shown here is derived from an EMBL/GenBank/DDBJ whole genome shotgun (WGS) entry which is preliminary data.</text>
</comment>
<dbReference type="OrthoDB" id="6250723at2759"/>
<keyword evidence="3" id="KW-1185">Reference proteome</keyword>
<feature type="domain" description="TRASH" evidence="1">
    <location>
        <begin position="26"/>
        <end position="62"/>
    </location>
</feature>
<dbReference type="InterPro" id="IPR011017">
    <property type="entry name" value="TRASH_dom"/>
</dbReference>
<dbReference type="GO" id="GO:0005634">
    <property type="term" value="C:nucleus"/>
    <property type="evidence" value="ECO:0007669"/>
    <property type="project" value="TreeGrafter"/>
</dbReference>
<evidence type="ECO:0000259" key="1">
    <source>
        <dbReference type="SMART" id="SM00746"/>
    </source>
</evidence>
<proteinExistence type="predicted"/>
<dbReference type="SMART" id="SM00746">
    <property type="entry name" value="TRASH"/>
    <property type="match status" value="1"/>
</dbReference>
<dbReference type="EMBL" id="VIIS01000996">
    <property type="protein sequence ID" value="KAF0302947.1"/>
    <property type="molecule type" value="Genomic_DNA"/>
</dbReference>
<protein>
    <submittedName>
        <fullName evidence="2">Sine oculis-binding</fullName>
    </submittedName>
</protein>
<dbReference type="PANTHER" id="PTHR23186">
    <property type="entry name" value="RETINOIC ACID-INDUCED PROTEIN 2"/>
    <property type="match status" value="1"/>
</dbReference>
<reference evidence="2 3" key="1">
    <citation type="submission" date="2019-07" db="EMBL/GenBank/DDBJ databases">
        <title>Draft genome assembly of a fouling barnacle, Amphibalanus amphitrite (Darwin, 1854): The first reference genome for Thecostraca.</title>
        <authorList>
            <person name="Kim W."/>
        </authorList>
    </citation>
    <scope>NUCLEOTIDE SEQUENCE [LARGE SCALE GENOMIC DNA]</scope>
    <source>
        <strain evidence="2">SNU_AA5</strain>
        <tissue evidence="2">Soma without cirri and trophi</tissue>
    </source>
</reference>
<dbReference type="PANTHER" id="PTHR23186:SF4">
    <property type="entry name" value="GH22790P"/>
    <property type="match status" value="1"/>
</dbReference>
<sequence>MGSKAFCSEPCFSQSRVANFRKTKLCDWCKNIRDSLNIEFINGDQQLQFCSESCLNAYKMNIFCKETEAHIQMLPQLRELVSRSSKDPLITPEMWLRDRPPTLPLAAAGRAGRRAPPPPPPPLPLGLPPVTVMLPVPVAVPVPVPVPLPIPVPEDLCRELLARYQRRDQPAAAPPPADCPILKRELEKESASGSDTEGLDLTFENGRQITPGKLKWRKMTLIDWGAEICRY</sequence>
<organism evidence="2 3">
    <name type="scientific">Amphibalanus amphitrite</name>
    <name type="common">Striped barnacle</name>
    <name type="synonym">Balanus amphitrite</name>
    <dbReference type="NCBI Taxonomy" id="1232801"/>
    <lineage>
        <taxon>Eukaryota</taxon>
        <taxon>Metazoa</taxon>
        <taxon>Ecdysozoa</taxon>
        <taxon>Arthropoda</taxon>
        <taxon>Crustacea</taxon>
        <taxon>Multicrustacea</taxon>
        <taxon>Cirripedia</taxon>
        <taxon>Thoracica</taxon>
        <taxon>Thoracicalcarea</taxon>
        <taxon>Balanomorpha</taxon>
        <taxon>Balanoidea</taxon>
        <taxon>Balanidae</taxon>
        <taxon>Amphibalaninae</taxon>
        <taxon>Amphibalanus</taxon>
    </lineage>
</organism>